<dbReference type="Proteomes" id="UP000624709">
    <property type="component" value="Unassembled WGS sequence"/>
</dbReference>
<keyword evidence="4 8" id="KW-0732">Signal</keyword>
<proteinExistence type="inferred from homology"/>
<dbReference type="Gene3D" id="3.40.50.1820">
    <property type="entry name" value="alpha/beta hydrolase"/>
    <property type="match status" value="1"/>
</dbReference>
<protein>
    <submittedName>
        <fullName evidence="9">Feruloyl esterase</fullName>
    </submittedName>
</protein>
<dbReference type="Pfam" id="PF07519">
    <property type="entry name" value="Tannase"/>
    <property type="match status" value="1"/>
</dbReference>
<name>A0ABQ4B0E9_9ACTN</name>
<evidence type="ECO:0000256" key="5">
    <source>
        <dbReference type="ARBA" id="ARBA00022801"/>
    </source>
</evidence>
<feature type="signal peptide" evidence="8">
    <location>
        <begin position="1"/>
        <end position="26"/>
    </location>
</feature>
<dbReference type="EMBL" id="BOMS01000005">
    <property type="protein sequence ID" value="GIE64138.1"/>
    <property type="molecule type" value="Genomic_DNA"/>
</dbReference>
<keyword evidence="2" id="KW-0719">Serine esterase</keyword>
<keyword evidence="3" id="KW-0479">Metal-binding</keyword>
<dbReference type="RefSeq" id="WP_239164038.1">
    <property type="nucleotide sequence ID" value="NZ_BAAATY010000009.1"/>
</dbReference>
<dbReference type="InterPro" id="IPR029058">
    <property type="entry name" value="AB_hydrolase_fold"/>
</dbReference>
<keyword evidence="10" id="KW-1185">Reference proteome</keyword>
<evidence type="ECO:0000256" key="1">
    <source>
        <dbReference type="ARBA" id="ARBA00006249"/>
    </source>
</evidence>
<evidence type="ECO:0000256" key="6">
    <source>
        <dbReference type="ARBA" id="ARBA00022837"/>
    </source>
</evidence>
<dbReference type="PANTHER" id="PTHR33938">
    <property type="entry name" value="FERULOYL ESTERASE B-RELATED"/>
    <property type="match status" value="1"/>
</dbReference>
<organism evidence="9 10">
    <name type="scientific">Actinoplanes palleronii</name>
    <dbReference type="NCBI Taxonomy" id="113570"/>
    <lineage>
        <taxon>Bacteria</taxon>
        <taxon>Bacillati</taxon>
        <taxon>Actinomycetota</taxon>
        <taxon>Actinomycetes</taxon>
        <taxon>Micromonosporales</taxon>
        <taxon>Micromonosporaceae</taxon>
        <taxon>Actinoplanes</taxon>
    </lineage>
</organism>
<dbReference type="SUPFAM" id="SSF53474">
    <property type="entry name" value="alpha/beta-Hydrolases"/>
    <property type="match status" value="1"/>
</dbReference>
<comment type="caution">
    <text evidence="9">The sequence shown here is derived from an EMBL/GenBank/DDBJ whole genome shotgun (WGS) entry which is preliminary data.</text>
</comment>
<evidence type="ECO:0000313" key="9">
    <source>
        <dbReference type="EMBL" id="GIE64138.1"/>
    </source>
</evidence>
<evidence type="ECO:0000256" key="3">
    <source>
        <dbReference type="ARBA" id="ARBA00022723"/>
    </source>
</evidence>
<reference evidence="9 10" key="1">
    <citation type="submission" date="2021-01" db="EMBL/GenBank/DDBJ databases">
        <title>Whole genome shotgun sequence of Actinoplanes palleronii NBRC 14916.</title>
        <authorList>
            <person name="Komaki H."/>
            <person name="Tamura T."/>
        </authorList>
    </citation>
    <scope>NUCLEOTIDE SEQUENCE [LARGE SCALE GENOMIC DNA]</scope>
    <source>
        <strain evidence="9 10">NBRC 14916</strain>
    </source>
</reference>
<keyword evidence="5" id="KW-0378">Hydrolase</keyword>
<comment type="similarity">
    <text evidence="1">Belongs to the tannase family.</text>
</comment>
<dbReference type="InterPro" id="IPR011118">
    <property type="entry name" value="Tannase/feruloyl_esterase"/>
</dbReference>
<sequence>MSFVKTITTVLLLVAATLLMPGDARATATHGGLANLEAVLPVMSCADLTTVELSGVTVTSAVVTGANAPAPYCAVTGTIAPADTFVMRLPTRGWTQRYLQTGCGGLCGSATINYTQAAGCRPVADGTIASATTDMGHQGKNDGSWAAGNPQALIDFAYRGVHVTAQVAKQLIQRFYRRSPAYSYFDGCSDGGREALMEAQRYPDDFDGIAAGAPASNIVVQNTFHHAWNVLANQDANGQYILLADKLPLIHAAVVRACDRLDGVADGILDDPRDCRFDPGTLVCPDTATCLTRAQAAVVRKLHDGATDAHGRRLEQEISHEWGSELDWTLFVPSKQGDVTFSENIALSFLRYLAYRNVADPDYRLTDLKFTLASFRETVRTSDYLSATDPDLSRFRRGGGKLVLWHGWSDQHISPQATLNYYDAMRRTMGGRTVDTFARLYLFPGMAHCGGGLGPNTFDVLTPVMAWVETGTRPGSIVATSATTSRAVAPFAERGAPTVGYDWAGTALYTHGYQKTCRVVNGKLVCS</sequence>
<evidence type="ECO:0000313" key="10">
    <source>
        <dbReference type="Proteomes" id="UP000624709"/>
    </source>
</evidence>
<evidence type="ECO:0000256" key="2">
    <source>
        <dbReference type="ARBA" id="ARBA00022487"/>
    </source>
</evidence>
<accession>A0ABQ4B0E9</accession>
<evidence type="ECO:0000256" key="7">
    <source>
        <dbReference type="ARBA" id="ARBA00023157"/>
    </source>
</evidence>
<evidence type="ECO:0000256" key="8">
    <source>
        <dbReference type="SAM" id="SignalP"/>
    </source>
</evidence>
<keyword evidence="7" id="KW-1015">Disulfide bond</keyword>
<keyword evidence="6" id="KW-0106">Calcium</keyword>
<feature type="chain" id="PRO_5047520714" evidence="8">
    <location>
        <begin position="27"/>
        <end position="527"/>
    </location>
</feature>
<gene>
    <name evidence="9" type="ORF">Apa02nite_002460</name>
</gene>
<evidence type="ECO:0000256" key="4">
    <source>
        <dbReference type="ARBA" id="ARBA00022729"/>
    </source>
</evidence>
<dbReference type="PANTHER" id="PTHR33938:SF15">
    <property type="entry name" value="FERULOYL ESTERASE B-RELATED"/>
    <property type="match status" value="1"/>
</dbReference>